<organism evidence="2 3">
    <name type="scientific">Superficieibacter electus</name>
    <dbReference type="NCBI Taxonomy" id="2022662"/>
    <lineage>
        <taxon>Bacteria</taxon>
        <taxon>Pseudomonadati</taxon>
        <taxon>Pseudomonadota</taxon>
        <taxon>Gammaproteobacteria</taxon>
        <taxon>Enterobacterales</taxon>
        <taxon>Enterobacteriaceae</taxon>
        <taxon>Superficieibacter</taxon>
    </lineage>
</organism>
<evidence type="ECO:0000313" key="3">
    <source>
        <dbReference type="Proteomes" id="UP000247005"/>
    </source>
</evidence>
<feature type="region of interest" description="Disordered" evidence="1">
    <location>
        <begin position="66"/>
        <end position="129"/>
    </location>
</feature>
<accession>A0A2P5GNN4</accession>
<proteinExistence type="predicted"/>
<dbReference type="AlphaFoldDB" id="A0A2P5GNN4"/>
<gene>
    <name evidence="2" type="ORF">CHU32_15050</name>
</gene>
<evidence type="ECO:0000313" key="2">
    <source>
        <dbReference type="EMBL" id="POP48149.1"/>
    </source>
</evidence>
<comment type="caution">
    <text evidence="2">The sequence shown here is derived from an EMBL/GenBank/DDBJ whole genome shotgun (WGS) entry which is preliminary data.</text>
</comment>
<protein>
    <submittedName>
        <fullName evidence="2">Uncharacterized protein</fullName>
    </submittedName>
</protein>
<evidence type="ECO:0000256" key="1">
    <source>
        <dbReference type="SAM" id="MobiDB-lite"/>
    </source>
</evidence>
<dbReference type="Proteomes" id="UP000247005">
    <property type="component" value="Unassembled WGS sequence"/>
</dbReference>
<sequence>MASAPAIIRPYVATPDALAQDGPANSPRTPGCPLSLRERAEVRVVSASLFPLTLTLSLKGEGTVWRGVSIGDHPTLRCDTGRAGSKQPAKLPPNAGLPPLSQGEGGGEGGFRRPFPPHPLPQGRGNGMA</sequence>
<reference evidence="2 3" key="1">
    <citation type="submission" date="2018-01" db="EMBL/GenBank/DDBJ databases">
        <title>Superficieibacter electus gen. nov., sp. nov., an extended-spectrum beta-lactamase possessing member of the Enterobacteriaceae family, isolated from intensive care unit surfaces.</title>
        <authorList>
            <person name="Potter R.F."/>
            <person name="D'Souza A.W."/>
        </authorList>
    </citation>
    <scope>NUCLEOTIDE SEQUENCE [LARGE SCALE GENOMIC DNA]</scope>
    <source>
        <strain evidence="2 3">BP-1</strain>
    </source>
</reference>
<name>A0A2P5GNN4_9ENTR</name>
<dbReference type="EMBL" id="PQGD01000011">
    <property type="protein sequence ID" value="POP48149.1"/>
    <property type="molecule type" value="Genomic_DNA"/>
</dbReference>